<dbReference type="Proteomes" id="UP001520878">
    <property type="component" value="Unassembled WGS sequence"/>
</dbReference>
<sequence>MLLSYPSWAASDGSPVRIVTEHLPPYQIAHQGRLVDGLSYQMMYDVLLEAGIEATFEVMPWARAFEEAQHAPNVLIFSIIRSPEREPLFEWIDVLFTERYHIYANQPPDALALNSLDQAKGLIAAATRGSYEEEALLKLGFRPGKNLILAVDHDDVWGLLQRNRAQLAYASEQIFNRYSKRHPTMANKLYPLGVIQDVKQLWLAASLDTRPETIALIRTVLKSVKQRPQYAHLTLPDPF</sequence>
<proteinExistence type="predicted"/>
<keyword evidence="2" id="KW-1185">Reference proteome</keyword>
<dbReference type="SUPFAM" id="SSF53850">
    <property type="entry name" value="Periplasmic binding protein-like II"/>
    <property type="match status" value="1"/>
</dbReference>
<accession>A0ABS8G8S7</accession>
<evidence type="ECO:0000313" key="2">
    <source>
        <dbReference type="Proteomes" id="UP001520878"/>
    </source>
</evidence>
<organism evidence="1 2">
    <name type="scientific">Fluctibacter halophilus</name>
    <dbReference type="NCBI Taxonomy" id="226011"/>
    <lineage>
        <taxon>Bacteria</taxon>
        <taxon>Pseudomonadati</taxon>
        <taxon>Pseudomonadota</taxon>
        <taxon>Gammaproteobacteria</taxon>
        <taxon>Alteromonadales</taxon>
        <taxon>Alteromonadaceae</taxon>
        <taxon>Fluctibacter</taxon>
    </lineage>
</organism>
<dbReference type="Gene3D" id="3.40.190.10">
    <property type="entry name" value="Periplasmic binding protein-like II"/>
    <property type="match status" value="2"/>
</dbReference>
<dbReference type="EMBL" id="JAJEWP010000003">
    <property type="protein sequence ID" value="MCC2616940.1"/>
    <property type="molecule type" value="Genomic_DNA"/>
</dbReference>
<name>A0ABS8G8S7_9ALTE</name>
<protein>
    <submittedName>
        <fullName evidence="1">Transporter substrate-binding domain-containing protein</fullName>
    </submittedName>
</protein>
<dbReference type="PANTHER" id="PTHR38834:SF3">
    <property type="entry name" value="SOLUTE-BINDING PROTEIN FAMILY 3_N-TERMINAL DOMAIN-CONTAINING PROTEIN"/>
    <property type="match status" value="1"/>
</dbReference>
<dbReference type="PANTHER" id="PTHR38834">
    <property type="entry name" value="PERIPLASMIC SUBSTRATE BINDING PROTEIN FAMILY 3"/>
    <property type="match status" value="1"/>
</dbReference>
<reference evidence="1 2" key="1">
    <citation type="submission" date="2021-10" db="EMBL/GenBank/DDBJ databases">
        <title>Draft genome of Aestuariibacter halophilus JC2043.</title>
        <authorList>
            <person name="Emsley S.A."/>
            <person name="Pfannmuller K.M."/>
            <person name="Ushijima B."/>
            <person name="Saw J.H."/>
            <person name="Videau P."/>
        </authorList>
    </citation>
    <scope>NUCLEOTIDE SEQUENCE [LARGE SCALE GENOMIC DNA]</scope>
    <source>
        <strain evidence="1 2">JC2043</strain>
    </source>
</reference>
<comment type="caution">
    <text evidence="1">The sequence shown here is derived from an EMBL/GenBank/DDBJ whole genome shotgun (WGS) entry which is preliminary data.</text>
</comment>
<evidence type="ECO:0000313" key="1">
    <source>
        <dbReference type="EMBL" id="MCC2616940.1"/>
    </source>
</evidence>
<gene>
    <name evidence="1" type="ORF">LJ739_11875</name>
</gene>